<gene>
    <name evidence="10 19" type="primary">lon</name>
    <name evidence="19" type="ORF">P857_909</name>
</gene>
<dbReference type="FunFam" id="3.40.50.300:FF:000021">
    <property type="entry name" value="Lon protease homolog"/>
    <property type="match status" value="1"/>
</dbReference>
<evidence type="ECO:0000256" key="13">
    <source>
        <dbReference type="PIRSR" id="PIRSR001174-2"/>
    </source>
</evidence>
<dbReference type="InterPro" id="IPR008269">
    <property type="entry name" value="Lon_proteolytic"/>
</dbReference>
<evidence type="ECO:0000256" key="14">
    <source>
        <dbReference type="PROSITE-ProRule" id="PRU01122"/>
    </source>
</evidence>
<reference evidence="19 20" key="1">
    <citation type="journal article" date="2013" name="PLoS ONE">
        <title>Bacterial endosymbiosis in a chordate host: long-term co-evolution and conservation of secondary metabolism.</title>
        <authorList>
            <person name="Kwan J.C."/>
            <person name="Schmidt E.W."/>
        </authorList>
    </citation>
    <scope>NUCLEOTIDE SEQUENCE [LARGE SCALE GENOMIC DNA]</scope>
    <source>
        <strain evidence="20">L6</strain>
    </source>
</reference>
<evidence type="ECO:0000313" key="20">
    <source>
        <dbReference type="Proteomes" id="UP000018951"/>
    </source>
</evidence>
<accession>W2V271</accession>
<dbReference type="FunFam" id="1.20.5.5270:FF:000002">
    <property type="entry name" value="Lon protease homolog"/>
    <property type="match status" value="1"/>
</dbReference>
<evidence type="ECO:0000256" key="7">
    <source>
        <dbReference type="ARBA" id="ARBA00022840"/>
    </source>
</evidence>
<dbReference type="CDD" id="cd19500">
    <property type="entry name" value="RecA-like_Lon"/>
    <property type="match status" value="1"/>
</dbReference>
<dbReference type="InterPro" id="IPR003959">
    <property type="entry name" value="ATPase_AAA_core"/>
</dbReference>
<dbReference type="GO" id="GO:0016887">
    <property type="term" value="F:ATP hydrolysis activity"/>
    <property type="evidence" value="ECO:0007669"/>
    <property type="project" value="UniProtKB-UniRule"/>
</dbReference>
<keyword evidence="5 10" id="KW-0378">Hydrolase</keyword>
<dbReference type="STRING" id="1401685.P857_909"/>
<keyword evidence="3 10" id="KW-0645">Protease</keyword>
<dbReference type="PROSITE" id="PS51787">
    <property type="entry name" value="LON_N"/>
    <property type="match status" value="1"/>
</dbReference>
<dbReference type="GO" id="GO:0034605">
    <property type="term" value="P:cellular response to heat"/>
    <property type="evidence" value="ECO:0007669"/>
    <property type="project" value="UniProtKB-UniRule"/>
</dbReference>
<feature type="active site" evidence="10 12">
    <location>
        <position position="760"/>
    </location>
</feature>
<dbReference type="Gene3D" id="1.20.58.1480">
    <property type="match status" value="1"/>
</dbReference>
<evidence type="ECO:0000256" key="16">
    <source>
        <dbReference type="SAM" id="MobiDB-lite"/>
    </source>
</evidence>
<dbReference type="Gene3D" id="3.40.50.300">
    <property type="entry name" value="P-loop containing nucleotide triphosphate hydrolases"/>
    <property type="match status" value="1"/>
</dbReference>
<protein>
    <recommendedName>
        <fullName evidence="10 11">Lon protease</fullName>
        <ecNumber evidence="10 11">3.4.21.53</ecNumber>
    </recommendedName>
    <alternativeName>
        <fullName evidence="10">ATP-dependent protease La</fullName>
    </alternativeName>
</protein>
<dbReference type="Pfam" id="PF22667">
    <property type="entry name" value="Lon_lid"/>
    <property type="match status" value="1"/>
</dbReference>
<dbReference type="InterPro" id="IPR020568">
    <property type="entry name" value="Ribosomal_Su5_D2-typ_SF"/>
</dbReference>
<evidence type="ECO:0000256" key="1">
    <source>
        <dbReference type="ARBA" id="ARBA00004496"/>
    </source>
</evidence>
<dbReference type="PRINTS" id="PR00830">
    <property type="entry name" value="ENDOLAPTASE"/>
</dbReference>
<dbReference type="GO" id="GO:0005524">
    <property type="term" value="F:ATP binding"/>
    <property type="evidence" value="ECO:0007669"/>
    <property type="project" value="UniProtKB-UniRule"/>
</dbReference>
<dbReference type="InterPro" id="IPR003111">
    <property type="entry name" value="Lon_prtase_N"/>
</dbReference>
<dbReference type="Gene3D" id="2.30.130.40">
    <property type="entry name" value="LON domain-like"/>
    <property type="match status" value="1"/>
</dbReference>
<keyword evidence="20" id="KW-1185">Reference proteome</keyword>
<sequence>MFFDQNDDNSRKYNDVENPDQSGDLCIEEDSMGVSGGELMLPIITLRNTIFFPGDCVPLLVGRAKSVDALQFSYNSSRNKKVFLVAQPDESVEEPDEESMYRVGVVAYILQVIKLPDSSIKTLLKIESRAFPEKVSVEDNSFFVAKLKLLPDPTYSAEDEENIYVLHTMILKSFEAFVVLDDNKISQDTLVSINDLKDPLRVAYAIIMHLSIKQDEKQKILSEDSVISVMETVYMLLQKSIKLLTIEKSIKDRIRSQMETTQKTYYLNEQMKAIMKELGEGEHVDANDLSILEKKVNALKIDQESKEKVLSELSKLKIMSPMSAEASVLRGYLDWILDIPFEKYSKSEVNIEKAEEILNKNHYGLEKVKERIIEYLAVMKRTSKTQGSIICLVGPPGVGKTSLVSSVASALDRPFVRMALGGVRDESEIRGHRRTYIGALPGRIVQNLKKAKKMNPVFLLDEIDKIRSDYRGDPAFALLEVLDPDHNHHFVDNYIEISIDLSSVMFIATANDVSEIPRPLFDRLEIIYLPGYTEYEKLKIARNHLIKSVGEEHGIAKGELSISDFAVKKIINEYTKESGVRGLRREIANLARKALTSIIRGKAEKLHVGTSNLSKYAGVSKFSSDDIVSEDLVGVVAGLAYTAYGGKILYVEVVKTPGKGTLKYTGTLGDVMKESIQMVHSYIGANCMRFGFTTQYFKKHDVHVHVPEGATPKDGPSAGVTVFTAIISLFTDIPVKRSVAMTGEVSLRGQVMEIGGLKEKMLAASRTNIDTVLIPKSNEKDIQEVEKYVLKHSRDIKIITVGTVEDVMEIALVKKVISLDEDVLPDDTKS</sequence>
<dbReference type="SUPFAM" id="SSF52540">
    <property type="entry name" value="P-loop containing nucleoside triphosphate hydrolases"/>
    <property type="match status" value="1"/>
</dbReference>
<dbReference type="InterPro" id="IPR003593">
    <property type="entry name" value="AAA+_ATPase"/>
</dbReference>
<evidence type="ECO:0000256" key="2">
    <source>
        <dbReference type="ARBA" id="ARBA00022490"/>
    </source>
</evidence>
<evidence type="ECO:0000256" key="4">
    <source>
        <dbReference type="ARBA" id="ARBA00022741"/>
    </source>
</evidence>
<keyword evidence="7 10" id="KW-0067">ATP-binding</keyword>
<feature type="domain" description="Lon proteolytic" evidence="17">
    <location>
        <begin position="630"/>
        <end position="814"/>
    </location>
</feature>
<comment type="caution">
    <text evidence="19">The sequence shown here is derived from an EMBL/GenBank/DDBJ whole genome shotgun (WGS) entry which is preliminary data.</text>
</comment>
<feature type="region of interest" description="Disordered" evidence="16">
    <location>
        <begin position="1"/>
        <end position="24"/>
    </location>
</feature>
<dbReference type="PANTHER" id="PTHR10046">
    <property type="entry name" value="ATP DEPENDENT LON PROTEASE FAMILY MEMBER"/>
    <property type="match status" value="1"/>
</dbReference>
<feature type="domain" description="Lon N-terminal" evidence="18">
    <location>
        <begin position="41"/>
        <end position="241"/>
    </location>
</feature>
<dbReference type="SMART" id="SM00382">
    <property type="entry name" value="AAA"/>
    <property type="match status" value="1"/>
</dbReference>
<dbReference type="InterPro" id="IPR004815">
    <property type="entry name" value="Lon_bac/euk-typ"/>
</dbReference>
<dbReference type="InterPro" id="IPR014721">
    <property type="entry name" value="Ribsml_uS5_D2-typ_fold_subgr"/>
</dbReference>
<keyword evidence="6 10" id="KW-0720">Serine protease</keyword>
<evidence type="ECO:0000256" key="5">
    <source>
        <dbReference type="ARBA" id="ARBA00022801"/>
    </source>
</evidence>
<evidence type="ECO:0000256" key="11">
    <source>
        <dbReference type="PIRNR" id="PIRNR001174"/>
    </source>
</evidence>
<dbReference type="EC" id="3.4.21.53" evidence="10 11"/>
<dbReference type="GO" id="GO:0004252">
    <property type="term" value="F:serine-type endopeptidase activity"/>
    <property type="evidence" value="ECO:0007669"/>
    <property type="project" value="UniProtKB-UniRule"/>
</dbReference>
<dbReference type="InterPro" id="IPR046336">
    <property type="entry name" value="Lon_prtase_N_sf"/>
</dbReference>
<dbReference type="AlphaFoldDB" id="W2V271"/>
<comment type="catalytic activity">
    <reaction evidence="9 10 11 14">
        <text>Hydrolysis of proteins in presence of ATP.</text>
        <dbReference type="EC" id="3.4.21.53"/>
    </reaction>
</comment>
<evidence type="ECO:0000259" key="18">
    <source>
        <dbReference type="PROSITE" id="PS51787"/>
    </source>
</evidence>
<keyword evidence="8 10" id="KW-0346">Stress response</keyword>
<name>W2V271_9RICK</name>
<evidence type="ECO:0000256" key="10">
    <source>
        <dbReference type="HAMAP-Rule" id="MF_01973"/>
    </source>
</evidence>
<dbReference type="SUPFAM" id="SSF54211">
    <property type="entry name" value="Ribosomal protein S5 domain 2-like"/>
    <property type="match status" value="1"/>
</dbReference>
<dbReference type="Gene3D" id="1.10.8.60">
    <property type="match status" value="1"/>
</dbReference>
<comment type="induction">
    <text evidence="10">By heat shock.</text>
</comment>
<dbReference type="GO" id="GO:0004176">
    <property type="term" value="F:ATP-dependent peptidase activity"/>
    <property type="evidence" value="ECO:0007669"/>
    <property type="project" value="UniProtKB-UniRule"/>
</dbReference>
<comment type="function">
    <text evidence="10">ATP-dependent serine protease that mediates the selective degradation of mutant and abnormal proteins as well as certain short-lived regulatory proteins. Required for cellular homeostasis and for survival from DNA damage and developmental changes induced by stress. Degrades polypeptides processively to yield small peptide fragments that are 5 to 10 amino acids long. Binds to DNA in a double-stranded, site-specific manner.</text>
</comment>
<dbReference type="Pfam" id="PF05362">
    <property type="entry name" value="Lon_C"/>
    <property type="match status" value="1"/>
</dbReference>
<dbReference type="PATRIC" id="fig|1401685.3.peg.144"/>
<comment type="similarity">
    <text evidence="10 11 14 15">Belongs to the peptidase S16 family.</text>
</comment>
<dbReference type="SUPFAM" id="SSF88697">
    <property type="entry name" value="PUA domain-like"/>
    <property type="match status" value="1"/>
</dbReference>
<dbReference type="GO" id="GO:0043565">
    <property type="term" value="F:sequence-specific DNA binding"/>
    <property type="evidence" value="ECO:0007669"/>
    <property type="project" value="UniProtKB-UniRule"/>
</dbReference>
<dbReference type="PIRSF" id="PIRSF001174">
    <property type="entry name" value="Lon_proteas"/>
    <property type="match status" value="1"/>
</dbReference>
<dbReference type="InterPro" id="IPR027065">
    <property type="entry name" value="Lon_Prtase"/>
</dbReference>
<dbReference type="NCBIfam" id="TIGR00763">
    <property type="entry name" value="lon"/>
    <property type="match status" value="1"/>
</dbReference>
<dbReference type="SMART" id="SM00464">
    <property type="entry name" value="LON"/>
    <property type="match status" value="1"/>
</dbReference>
<dbReference type="PROSITE" id="PS01046">
    <property type="entry name" value="LON_SER"/>
    <property type="match status" value="1"/>
</dbReference>
<dbReference type="GO" id="GO:0006515">
    <property type="term" value="P:protein quality control for misfolded or incompletely synthesized proteins"/>
    <property type="evidence" value="ECO:0007669"/>
    <property type="project" value="UniProtKB-UniRule"/>
</dbReference>
<dbReference type="Gene3D" id="1.20.5.5270">
    <property type="match status" value="1"/>
</dbReference>
<evidence type="ECO:0000313" key="19">
    <source>
        <dbReference type="EMBL" id="ETO91737.1"/>
    </source>
</evidence>
<organism evidence="19 20">
    <name type="scientific">Candidatus Xenolissoclinum pacificiensis L6</name>
    <dbReference type="NCBI Taxonomy" id="1401685"/>
    <lineage>
        <taxon>Bacteria</taxon>
        <taxon>Pseudomonadati</taxon>
        <taxon>Pseudomonadota</taxon>
        <taxon>Alphaproteobacteria</taxon>
        <taxon>Rickettsiales</taxon>
        <taxon>Anaplasmataceae</taxon>
        <taxon>Candidatus Xenolissoclinum</taxon>
    </lineage>
</organism>
<proteinExistence type="evidence at transcript level"/>
<dbReference type="Gene3D" id="3.30.230.10">
    <property type="match status" value="1"/>
</dbReference>
<comment type="subcellular location">
    <subcellularLocation>
        <location evidence="1 10 11">Cytoplasm</location>
    </subcellularLocation>
</comment>
<evidence type="ECO:0000256" key="15">
    <source>
        <dbReference type="RuleBase" id="RU000591"/>
    </source>
</evidence>
<evidence type="ECO:0000256" key="3">
    <source>
        <dbReference type="ARBA" id="ARBA00022670"/>
    </source>
</evidence>
<dbReference type="HAMAP" id="MF_01973">
    <property type="entry name" value="lon_bact"/>
    <property type="match status" value="1"/>
</dbReference>
<dbReference type="InterPro" id="IPR015947">
    <property type="entry name" value="PUA-like_sf"/>
</dbReference>
<comment type="subunit">
    <text evidence="10 11">Homohexamer. Organized in a ring with a central cavity.</text>
</comment>
<feature type="binding site" evidence="10 13">
    <location>
        <begin position="394"/>
        <end position="401"/>
    </location>
    <ligand>
        <name>ATP</name>
        <dbReference type="ChEBI" id="CHEBI:30616"/>
    </ligand>
</feature>
<evidence type="ECO:0000259" key="17">
    <source>
        <dbReference type="PROSITE" id="PS51786"/>
    </source>
</evidence>
<feature type="active site" evidence="10 12">
    <location>
        <position position="717"/>
    </location>
</feature>
<evidence type="ECO:0000256" key="8">
    <source>
        <dbReference type="ARBA" id="ARBA00023016"/>
    </source>
</evidence>
<dbReference type="Pfam" id="PF00004">
    <property type="entry name" value="AAA"/>
    <property type="match status" value="1"/>
</dbReference>
<evidence type="ECO:0000256" key="9">
    <source>
        <dbReference type="ARBA" id="ARBA00050665"/>
    </source>
</evidence>
<dbReference type="InterPro" id="IPR027417">
    <property type="entry name" value="P-loop_NTPase"/>
</dbReference>
<dbReference type="InterPro" id="IPR027543">
    <property type="entry name" value="Lon_bac"/>
</dbReference>
<dbReference type="InterPro" id="IPR008268">
    <property type="entry name" value="Peptidase_S16_AS"/>
</dbReference>
<evidence type="ECO:0000256" key="6">
    <source>
        <dbReference type="ARBA" id="ARBA00022825"/>
    </source>
</evidence>
<evidence type="ECO:0000256" key="12">
    <source>
        <dbReference type="PIRSR" id="PIRSR001174-1"/>
    </source>
</evidence>
<keyword evidence="4 10" id="KW-0547">Nucleotide-binding</keyword>
<dbReference type="Proteomes" id="UP000018951">
    <property type="component" value="Unassembled WGS sequence"/>
</dbReference>
<dbReference type="InterPro" id="IPR054594">
    <property type="entry name" value="Lon_lid"/>
</dbReference>
<keyword evidence="2 10" id="KW-0963">Cytoplasm</keyword>
<dbReference type="PROSITE" id="PS51786">
    <property type="entry name" value="LON_PROTEOLYTIC"/>
    <property type="match status" value="1"/>
</dbReference>
<dbReference type="Pfam" id="PF02190">
    <property type="entry name" value="LON_substr_bdg"/>
    <property type="match status" value="1"/>
</dbReference>
<dbReference type="GO" id="GO:0005737">
    <property type="term" value="C:cytoplasm"/>
    <property type="evidence" value="ECO:0007669"/>
    <property type="project" value="UniProtKB-SubCell"/>
</dbReference>
<dbReference type="EMBL" id="AXCJ01000001">
    <property type="protein sequence ID" value="ETO91737.1"/>
    <property type="molecule type" value="Genomic_DNA"/>
</dbReference>